<feature type="region of interest" description="Disordered" evidence="3">
    <location>
        <begin position="602"/>
        <end position="627"/>
    </location>
</feature>
<dbReference type="Pfam" id="PF13385">
    <property type="entry name" value="Laminin_G_3"/>
    <property type="match status" value="1"/>
</dbReference>
<protein>
    <recommendedName>
        <fullName evidence="4">LamG-like jellyroll fold domain-containing protein</fullName>
    </recommendedName>
</protein>
<proteinExistence type="predicted"/>
<dbReference type="OrthoDB" id="4815294at2759"/>
<gene>
    <name evidence="5" type="ORF">GQ607_001564</name>
</gene>
<evidence type="ECO:0000313" key="6">
    <source>
        <dbReference type="Proteomes" id="UP000434172"/>
    </source>
</evidence>
<evidence type="ECO:0000256" key="2">
    <source>
        <dbReference type="ARBA" id="ARBA00023157"/>
    </source>
</evidence>
<feature type="compositionally biased region" description="Basic and acidic residues" evidence="3">
    <location>
        <begin position="602"/>
        <end position="613"/>
    </location>
</feature>
<dbReference type="InterPro" id="IPR006558">
    <property type="entry name" value="LamG-like"/>
</dbReference>
<name>A0A8H3ZX79_9PEZI</name>
<reference evidence="5 6" key="1">
    <citation type="submission" date="2019-12" db="EMBL/GenBank/DDBJ databases">
        <title>A genome sequence resource for the geographically widespread anthracnose pathogen Colletotrichum asianum.</title>
        <authorList>
            <person name="Meng Y."/>
        </authorList>
    </citation>
    <scope>NUCLEOTIDE SEQUENCE [LARGE SCALE GENOMIC DNA]</scope>
    <source>
        <strain evidence="5 6">ICMP 18580</strain>
    </source>
</reference>
<dbReference type="SMART" id="SM00560">
    <property type="entry name" value="LamGL"/>
    <property type="match status" value="1"/>
</dbReference>
<dbReference type="Proteomes" id="UP000434172">
    <property type="component" value="Unassembled WGS sequence"/>
</dbReference>
<evidence type="ECO:0000259" key="4">
    <source>
        <dbReference type="SMART" id="SM00560"/>
    </source>
</evidence>
<dbReference type="InterPro" id="IPR013320">
    <property type="entry name" value="ConA-like_dom_sf"/>
</dbReference>
<feature type="domain" description="LamG-like jellyroll fold" evidence="4">
    <location>
        <begin position="369"/>
        <end position="504"/>
    </location>
</feature>
<comment type="caution">
    <text evidence="5">The sequence shown here is derived from an EMBL/GenBank/DDBJ whole genome shotgun (WGS) entry which is preliminary data.</text>
</comment>
<dbReference type="EMBL" id="WOWK01000004">
    <property type="protein sequence ID" value="KAF0331256.1"/>
    <property type="molecule type" value="Genomic_DNA"/>
</dbReference>
<accession>A0A8H3ZX79</accession>
<sequence>MSLQDILEPNLQRYTAQLNGRYVCTRLVTHNGVTIAIALGKTQSNSFFFDYSILDLQDEATTSKSQSTTAAADTDKLDSQCWSSNAKRLQFSSEVRVVGEEAIPVYQIPAVDRSYRKVIRSQSQKQKLDQWLSSSLCLMNQKVFDFQVLSDGRYVYVFRQSASAEAEWPNQFMSESHDGKPPVNNNLLCDRFALVGSTLSQPLETRYQRSRQKQIPLNEQDTLRVKDINDEPFNEPTHSLRFVRDLVDGRFCVLRAPTVTNNVTKWMIFAYSCKMGQIECLTTDVASNGLFDLHGHVYYTCESDTHPTTKVFANGPGPCTAAKDDGSGTCSKARVPIMPKTPASKRAVELSGDAGLQLREPVDLSSLLDGFTLEGWVKPESADNGTEETTKDSSFSVFRVSDNNPGTFINDELRLTIQLVGEKKAIVTSETALKADEWNHVAVTYNPTTSIYGLVINGAAAGSAISSNPPGSFLGIGLQPKGSTSCFTGLFDEVRVWSRTLHPSAIKDRMCKRATGLEPDLESCWHFDEDSGTTAFDATVNHRELMVVSPEDGTPSSDSWVPSAAPMVSSYGLSRRILRVSAPLQIKGGLCATVYNEQVAVSEKKTTDSERGSSSKQKSGDGAQPKHMKRGARVLLCFISGTDASPLRLAALDFGLLSDGTLADTPALMNPQALTADSFNSASAKVGTVGLKVPTALLYVGGEGMEIFGGVVALDAVGCEPSAPYAFESATGTVTVYFKARGASGEGHFSALNYNISRKAVATELCASTLGENEGLLATSKLQHAENVVVQTDLCPWAPENLAFNLTLTANMVDGRKIVETWAGVPSKLEQLCSLINGTKLATTRTIGHMAQLVEITTNGYADMETPPTEIALLDVLTNSVTAGTFLSIGMRSYFVLKDAQAGDKNLVAVLYNDQRPRESPPGKGAEVTAKGYQHELLVTCEGKPAGNFSLGSGIVSMAWSPSAVISGAVAKASEANIQVPGTSFISGSSQSPYFGSPPRSTALRLDGRTKCYSMLEDTVATAACAGICFETWIKVEPESINTIAVAYTSERLPRAEGLAKEQQTFVLGITQPSGGGAAFDMIGNVNGTRFAVSRPSALRFGEWTHFACSSQSVFALMSSGQGYVDLGKSEEWNVSDFSLAFTLKLNKKSEGDDREHCILVKGDSNANSTPLNVKVSSSNRLQLSYWAMDEDGTNPQRRVFESPKAFDAGKAYKVFLSRKLVQVSQKESSEPSQPPRSKPPRPCQQVTMRAWDSKGEVEFEMIPRSLQALENDEIAFNSQVEGHQIHGSVQMNQAPLSLGGASWAKESGLRGAIGSIRLYSSAIKLPESATELCAASESTNGMVGSWSCRKGGGVSLVDDLNRNHGKFQGELSWVRSPYDPDSQLSFHINASEVKHKQPEAKEMRFLEQASPTGPHQLSIGNVLMDYGNEECRFLRPGPGFCGEFDELRIWNTPRTRENICDSMNTSLTETTADLAVYLPFHDETAVNSPGNSSQGSHAVLTDTSANCWHLTPLFGSEANAVTSQAPVGHDSPCVDHTLRPDIHSPQGATIVAGPSVAEYGDMEISASGTIEGSYKRAYAYVNEHGEWCLVTGFRIGALKTEWVSQVPTSPTLVGFIEGAPPVPVDSFISKDKAPTSSVKFKQSTKCTYTYSARAEVSTGKEVSSKVGAGIDWEVEAGMGVETKIAEGSIGVSRTRAVDVSAGMVNNEVHASSTNINMEMGVQLTSIWKDGDGAKKQAGFEPSNTGLALIESEVADVFALRLQMRGSIAPVVAYQMRPNPDIPKDRNLVSFEINPTYTKQGCLDGRRGATNDLDYPALSSAPKDASYFKPTEAYALRERIRRAEEQLQGEYDRQSLLYTDELPQRTHRNICNAYVWTADGGTFQETNSTLDMVKSEVGGNLDTKTSLVDSDEEEVSVMNINANRSVDAMFSAHFNFVTTKDKSSEEGFELATELPPSVDIRYQDQGTGKYFKTPGAVDAYRWMSFWLEPSVEATDTFFEHVLNHVWLEESPEPNAQLLRTLREGLKNETGNARTKAWRVLHRCTYVSRIPEKIESRPRDAMSTKEQKPSTLLVDIGSNWLLIQKLEPFARDAKSRGNLATTLKPHVLRFFPTLIAQTRLYNQVLEMLADYVGLS</sequence>
<feature type="region of interest" description="Disordered" evidence="3">
    <location>
        <begin position="1225"/>
        <end position="1245"/>
    </location>
</feature>
<keyword evidence="1" id="KW-0732">Signal</keyword>
<evidence type="ECO:0000256" key="3">
    <source>
        <dbReference type="SAM" id="MobiDB-lite"/>
    </source>
</evidence>
<dbReference type="SUPFAM" id="SSF49899">
    <property type="entry name" value="Concanavalin A-like lectins/glucanases"/>
    <property type="match status" value="1"/>
</dbReference>
<evidence type="ECO:0000313" key="5">
    <source>
        <dbReference type="EMBL" id="KAF0331256.1"/>
    </source>
</evidence>
<organism evidence="5 6">
    <name type="scientific">Colletotrichum asianum</name>
    <dbReference type="NCBI Taxonomy" id="702518"/>
    <lineage>
        <taxon>Eukaryota</taxon>
        <taxon>Fungi</taxon>
        <taxon>Dikarya</taxon>
        <taxon>Ascomycota</taxon>
        <taxon>Pezizomycotina</taxon>
        <taxon>Sordariomycetes</taxon>
        <taxon>Hypocreomycetidae</taxon>
        <taxon>Glomerellales</taxon>
        <taxon>Glomerellaceae</taxon>
        <taxon>Colletotrichum</taxon>
        <taxon>Colletotrichum gloeosporioides species complex</taxon>
    </lineage>
</organism>
<feature type="compositionally biased region" description="Pro residues" evidence="3">
    <location>
        <begin position="1233"/>
        <end position="1243"/>
    </location>
</feature>
<keyword evidence="2" id="KW-1015">Disulfide bond</keyword>
<dbReference type="Gene3D" id="2.60.120.200">
    <property type="match status" value="2"/>
</dbReference>
<evidence type="ECO:0000256" key="1">
    <source>
        <dbReference type="ARBA" id="ARBA00022729"/>
    </source>
</evidence>
<keyword evidence="6" id="KW-1185">Reference proteome</keyword>